<organism evidence="2 3">
    <name type="scientific">Paraburkholderia aromaticivorans</name>
    <dbReference type="NCBI Taxonomy" id="2026199"/>
    <lineage>
        <taxon>Bacteria</taxon>
        <taxon>Pseudomonadati</taxon>
        <taxon>Pseudomonadota</taxon>
        <taxon>Betaproteobacteria</taxon>
        <taxon>Burkholderiales</taxon>
        <taxon>Burkholderiaceae</taxon>
        <taxon>Paraburkholderia</taxon>
    </lineage>
</organism>
<dbReference type="Pfam" id="PF14373">
    <property type="entry name" value="Imm_superinfect"/>
    <property type="match status" value="1"/>
</dbReference>
<keyword evidence="3" id="KW-1185">Reference proteome</keyword>
<keyword evidence="1" id="KW-1133">Transmembrane helix</keyword>
<gene>
    <name evidence="2" type="ORF">CJU94_09495</name>
</gene>
<reference evidence="2 3" key="1">
    <citation type="submission" date="2017-08" db="EMBL/GenBank/DDBJ databases">
        <title>Identification and genetic characteristics of simultaneous BTEX- and naphthalene-degrading Paraburkholderia sp. BN5 isolated from petroleum-contaminated soil.</title>
        <authorList>
            <person name="Lee Y."/>
            <person name="Jeon C.O."/>
        </authorList>
    </citation>
    <scope>NUCLEOTIDE SEQUENCE [LARGE SCALE GENOMIC DNA]</scope>
    <source>
        <strain evidence="2 3">BN5</strain>
    </source>
</reference>
<name>A0A248VHD1_9BURK</name>
<protein>
    <recommendedName>
        <fullName evidence="4">Immunity protein</fullName>
    </recommendedName>
</protein>
<accession>A0A248VHD1</accession>
<feature type="transmembrane region" description="Helical" evidence="1">
    <location>
        <begin position="34"/>
        <end position="56"/>
    </location>
</feature>
<dbReference type="AlphaFoldDB" id="A0A248VHD1"/>
<evidence type="ECO:0000256" key="1">
    <source>
        <dbReference type="SAM" id="Phobius"/>
    </source>
</evidence>
<evidence type="ECO:0000313" key="2">
    <source>
        <dbReference type="EMBL" id="ASV98388.1"/>
    </source>
</evidence>
<keyword evidence="1" id="KW-0472">Membrane</keyword>
<keyword evidence="1" id="KW-0812">Transmembrane</keyword>
<dbReference type="KEGG" id="parb:CJU94_09495"/>
<sequence length="131" mass="14349">MLKIVEGAALLGALMLYFAPAVIADARNRDYAFALTMVNVLLGWTIIGWFAALIWARQPVSDRRLKHFAARAQRAVARVTIDAIVARAECRASSIPVFNPRLAPLVARIAANCTRGPRDPLSSHGKQQSVR</sequence>
<dbReference type="Proteomes" id="UP000215158">
    <property type="component" value="Chromosome 1"/>
</dbReference>
<dbReference type="RefSeq" id="WP_095418472.1">
    <property type="nucleotide sequence ID" value="NZ_CP022989.1"/>
</dbReference>
<dbReference type="EMBL" id="CP022989">
    <property type="protein sequence ID" value="ASV98388.1"/>
    <property type="molecule type" value="Genomic_DNA"/>
</dbReference>
<dbReference type="OrthoDB" id="9814116at2"/>
<evidence type="ECO:0000313" key="3">
    <source>
        <dbReference type="Proteomes" id="UP000215158"/>
    </source>
</evidence>
<proteinExistence type="predicted"/>
<evidence type="ECO:0008006" key="4">
    <source>
        <dbReference type="Google" id="ProtNLM"/>
    </source>
</evidence>
<dbReference type="InterPro" id="IPR016410">
    <property type="entry name" value="Phage_imm"/>
</dbReference>